<organism evidence="1">
    <name type="scientific">Rhizopus microsporus var. microsporus</name>
    <dbReference type="NCBI Taxonomy" id="86635"/>
    <lineage>
        <taxon>Eukaryota</taxon>
        <taxon>Fungi</taxon>
        <taxon>Fungi incertae sedis</taxon>
        <taxon>Mucoromycota</taxon>
        <taxon>Mucoromycotina</taxon>
        <taxon>Mucoromycetes</taxon>
        <taxon>Mucorales</taxon>
        <taxon>Mucorineae</taxon>
        <taxon>Rhizopodaceae</taxon>
        <taxon>Rhizopus</taxon>
    </lineage>
</organism>
<accession>A0A1X0QM77</accession>
<dbReference type="Proteomes" id="UP000242414">
    <property type="component" value="Unassembled WGS sequence"/>
</dbReference>
<dbReference type="OrthoDB" id="2593073at2759"/>
<feature type="non-terminal residue" evidence="1">
    <location>
        <position position="1"/>
    </location>
</feature>
<sequence length="82" mass="9413">DYFDVDECFQYLTQSTVFTGGDVRVPRNWRTGSDYASKFWFCAHEFIDESGFRQMANACNSVLELLKEKGSTDRNELASTPL</sequence>
<dbReference type="AlphaFoldDB" id="A0A1X0QM77"/>
<reference evidence="1" key="1">
    <citation type="journal article" date="2016" name="Proc. Natl. Acad. Sci. U.S.A.">
        <title>Lipid metabolic changes in an early divergent fungus govern the establishment of a mutualistic symbiosis with endobacteria.</title>
        <authorList>
            <person name="Lastovetsky O.A."/>
            <person name="Gaspar M.L."/>
            <person name="Mondo S.J."/>
            <person name="LaButti K.M."/>
            <person name="Sandor L."/>
            <person name="Grigoriev I.V."/>
            <person name="Henry S.A."/>
            <person name="Pawlowska T.E."/>
        </authorList>
    </citation>
    <scope>NUCLEOTIDE SEQUENCE [LARGE SCALE GENOMIC DNA]</scope>
    <source>
        <strain evidence="1">ATCC 52814</strain>
    </source>
</reference>
<evidence type="ECO:0000313" key="1">
    <source>
        <dbReference type="EMBL" id="ORE00862.1"/>
    </source>
</evidence>
<dbReference type="VEuPathDB" id="FungiDB:BCV72DRAFT_310567"/>
<dbReference type="EMBL" id="KV922244">
    <property type="protein sequence ID" value="ORE00862.1"/>
    <property type="molecule type" value="Genomic_DNA"/>
</dbReference>
<proteinExistence type="predicted"/>
<gene>
    <name evidence="1" type="ORF">BCV72DRAFT_310567</name>
</gene>
<name>A0A1X0QM77_RHIZD</name>
<protein>
    <submittedName>
        <fullName evidence="1">Uncharacterized protein</fullName>
    </submittedName>
</protein>